<reference evidence="9 10" key="1">
    <citation type="submission" date="2018-06" db="EMBL/GenBank/DDBJ databases">
        <authorList>
            <consortium name="Pathogen Informatics"/>
            <person name="Doyle S."/>
        </authorList>
    </citation>
    <scope>NUCLEOTIDE SEQUENCE [LARGE SCALE GENOMIC DNA]</scope>
    <source>
        <strain evidence="10">NCTC 10815</strain>
    </source>
</reference>
<dbReference type="PANTHER" id="PTHR30290">
    <property type="entry name" value="PERIPLASMIC BINDING COMPONENT OF ABC TRANSPORTER"/>
    <property type="match status" value="1"/>
</dbReference>
<dbReference type="InterPro" id="IPR023765">
    <property type="entry name" value="SBP_5_CS"/>
</dbReference>
<dbReference type="Pfam" id="PF00496">
    <property type="entry name" value="SBP_bac_5"/>
    <property type="match status" value="1"/>
</dbReference>
<accession>A0A378MFT4</accession>
<protein>
    <submittedName>
        <fullName evidence="9">Stage 0 sporulation protein KA</fullName>
    </submittedName>
</protein>
<dbReference type="PROSITE" id="PS51257">
    <property type="entry name" value="PROKAR_LIPOPROTEIN"/>
    <property type="match status" value="1"/>
</dbReference>
<dbReference type="InterPro" id="IPR039424">
    <property type="entry name" value="SBP_5"/>
</dbReference>
<evidence type="ECO:0000259" key="8">
    <source>
        <dbReference type="Pfam" id="PF00496"/>
    </source>
</evidence>
<dbReference type="FunFam" id="3.90.76.10:FF:000001">
    <property type="entry name" value="Oligopeptide ABC transporter substrate-binding protein"/>
    <property type="match status" value="1"/>
</dbReference>
<evidence type="ECO:0000313" key="9">
    <source>
        <dbReference type="EMBL" id="STY45230.1"/>
    </source>
</evidence>
<feature type="domain" description="Solute-binding protein family 5" evidence="8">
    <location>
        <begin position="85"/>
        <end position="472"/>
    </location>
</feature>
<evidence type="ECO:0000256" key="4">
    <source>
        <dbReference type="ARBA" id="ARBA00022729"/>
    </source>
</evidence>
<dbReference type="GO" id="GO:0015833">
    <property type="term" value="P:peptide transport"/>
    <property type="evidence" value="ECO:0007669"/>
    <property type="project" value="UniProtKB-KW"/>
</dbReference>
<dbReference type="Gene3D" id="3.40.190.10">
    <property type="entry name" value="Periplasmic binding protein-like II"/>
    <property type="match status" value="1"/>
</dbReference>
<organism evidence="9 10">
    <name type="scientific">Listeria grayi</name>
    <name type="common">Listeria murrayi</name>
    <dbReference type="NCBI Taxonomy" id="1641"/>
    <lineage>
        <taxon>Bacteria</taxon>
        <taxon>Bacillati</taxon>
        <taxon>Bacillota</taxon>
        <taxon>Bacilli</taxon>
        <taxon>Bacillales</taxon>
        <taxon>Listeriaceae</taxon>
        <taxon>Listeria</taxon>
    </lineage>
</organism>
<name>A0A378MFT4_LISGR</name>
<dbReference type="PROSITE" id="PS01040">
    <property type="entry name" value="SBP_BACTERIAL_5"/>
    <property type="match status" value="1"/>
</dbReference>
<evidence type="ECO:0000256" key="6">
    <source>
        <dbReference type="SAM" id="MobiDB-lite"/>
    </source>
</evidence>
<gene>
    <name evidence="9" type="primary">oppA_7</name>
    <name evidence="9" type="ORF">NCTC10815_02605</name>
</gene>
<evidence type="ECO:0000256" key="2">
    <source>
        <dbReference type="ARBA" id="ARBA00005695"/>
    </source>
</evidence>
<dbReference type="RefSeq" id="WP_115346233.1">
    <property type="nucleotide sequence ID" value="NZ_UGPG01000001.1"/>
</dbReference>
<dbReference type="CDD" id="cd08504">
    <property type="entry name" value="PBP2_OppA"/>
    <property type="match status" value="1"/>
</dbReference>
<keyword evidence="4 7" id="KW-0732">Signal</keyword>
<dbReference type="PIRSF" id="PIRSF002741">
    <property type="entry name" value="MppA"/>
    <property type="match status" value="1"/>
</dbReference>
<dbReference type="GO" id="GO:1904680">
    <property type="term" value="F:peptide transmembrane transporter activity"/>
    <property type="evidence" value="ECO:0007669"/>
    <property type="project" value="TreeGrafter"/>
</dbReference>
<feature type="region of interest" description="Disordered" evidence="6">
    <location>
        <begin position="336"/>
        <end position="359"/>
    </location>
</feature>
<comment type="subcellular location">
    <subcellularLocation>
        <location evidence="1">Cell membrane</location>
        <topology evidence="1">Lipid-anchor</topology>
    </subcellularLocation>
</comment>
<evidence type="ECO:0000256" key="7">
    <source>
        <dbReference type="SAM" id="SignalP"/>
    </source>
</evidence>
<evidence type="ECO:0000256" key="1">
    <source>
        <dbReference type="ARBA" id="ARBA00004193"/>
    </source>
</evidence>
<dbReference type="EMBL" id="UGPG01000001">
    <property type="protein sequence ID" value="STY45230.1"/>
    <property type="molecule type" value="Genomic_DNA"/>
</dbReference>
<dbReference type="PANTHER" id="PTHR30290:SF10">
    <property type="entry name" value="PERIPLASMIC OLIGOPEPTIDE-BINDING PROTEIN-RELATED"/>
    <property type="match status" value="1"/>
</dbReference>
<dbReference type="InterPro" id="IPR030678">
    <property type="entry name" value="Peptide/Ni-bd"/>
</dbReference>
<keyword evidence="5" id="KW-0653">Protein transport</keyword>
<dbReference type="SUPFAM" id="SSF53850">
    <property type="entry name" value="Periplasmic binding protein-like II"/>
    <property type="match status" value="1"/>
</dbReference>
<comment type="similarity">
    <text evidence="2">Belongs to the bacterial solute-binding protein 5 family.</text>
</comment>
<dbReference type="Gene3D" id="3.10.105.10">
    <property type="entry name" value="Dipeptide-binding Protein, Domain 3"/>
    <property type="match status" value="1"/>
</dbReference>
<keyword evidence="3" id="KW-0813">Transport</keyword>
<dbReference type="AlphaFoldDB" id="A0A378MFT4"/>
<feature type="chain" id="PRO_5039532930" evidence="7">
    <location>
        <begin position="23"/>
        <end position="554"/>
    </location>
</feature>
<sequence>MKKVNRKLLVGILALLVIFATACGGNTANGSNGGKVKQSFTVTSAAEISTMDPALATDTTSTLAMSQVYEGLYVLGKKDEFELGVAAKEPKISKDKKTYTFDLRKDAKWSNGDPVTADDFVYAWRKMVDPATASPNADVFSGVIKNAEAIFQKKKQVDELGVKAIDKHTLEVQLEVPIPYIKSILSYSVFFPKNQKFNEKQGKKYAKSSDNLVYNGPFQLANWNGTSKEWSYKKNPEYWDKKKVKLTDVNVTVVKSPGTGINLFNTNKVDVINKLDSEYAKRYLNDKNFKSVPQFVTFFLKLNPERNGKKTPLANEHMRKAVAQAFDKKQFTDQVLSDGSTPTDQLIPKGQSKGPDGKEDFTAAAAKANDYLTYNKAAAQKEWKLAQQELGKNVTLEFLTDDTDIAKTSSEYFQSQLETNLPGLKVKVKMVPFTSRVQLDNKHDYDVELGGWGTDYRDPLTVMRIFKSGSGIGGIAYNNKAYDKLIDATRTVDATNNSKRMEDFIKAQNMLINEDTMLAPIYNRSAAILSRTTIKDMYWHAFGPDYSLKYAFVK</sequence>
<evidence type="ECO:0000256" key="3">
    <source>
        <dbReference type="ARBA" id="ARBA00022448"/>
    </source>
</evidence>
<proteinExistence type="inferred from homology"/>
<dbReference type="GO" id="GO:0042597">
    <property type="term" value="C:periplasmic space"/>
    <property type="evidence" value="ECO:0007669"/>
    <property type="project" value="UniProtKB-ARBA"/>
</dbReference>
<dbReference type="InterPro" id="IPR000914">
    <property type="entry name" value="SBP_5_dom"/>
</dbReference>
<keyword evidence="5" id="KW-0571">Peptide transport</keyword>
<evidence type="ECO:0000313" key="10">
    <source>
        <dbReference type="Proteomes" id="UP000254879"/>
    </source>
</evidence>
<feature type="signal peptide" evidence="7">
    <location>
        <begin position="1"/>
        <end position="22"/>
    </location>
</feature>
<dbReference type="Gene3D" id="3.90.76.10">
    <property type="entry name" value="Dipeptide-binding Protein, Domain 1"/>
    <property type="match status" value="1"/>
</dbReference>
<dbReference type="GO" id="GO:0043190">
    <property type="term" value="C:ATP-binding cassette (ABC) transporter complex"/>
    <property type="evidence" value="ECO:0007669"/>
    <property type="project" value="InterPro"/>
</dbReference>
<dbReference type="Proteomes" id="UP000254879">
    <property type="component" value="Unassembled WGS sequence"/>
</dbReference>
<evidence type="ECO:0000256" key="5">
    <source>
        <dbReference type="ARBA" id="ARBA00022856"/>
    </source>
</evidence>